<evidence type="ECO:0008006" key="4">
    <source>
        <dbReference type="Google" id="ProtNLM"/>
    </source>
</evidence>
<organism evidence="2 3">
    <name type="scientific">Caldimonas brevitalea</name>
    <dbReference type="NCBI Taxonomy" id="413882"/>
    <lineage>
        <taxon>Bacteria</taxon>
        <taxon>Pseudomonadati</taxon>
        <taxon>Pseudomonadota</taxon>
        <taxon>Betaproteobacteria</taxon>
        <taxon>Burkholderiales</taxon>
        <taxon>Sphaerotilaceae</taxon>
        <taxon>Caldimonas</taxon>
    </lineage>
</organism>
<dbReference type="STRING" id="413882.AAW51_0903"/>
<dbReference type="GO" id="GO:0020037">
    <property type="term" value="F:heme binding"/>
    <property type="evidence" value="ECO:0007669"/>
    <property type="project" value="InterPro"/>
</dbReference>
<dbReference type="Gene3D" id="1.10.760.10">
    <property type="entry name" value="Cytochrome c-like domain"/>
    <property type="match status" value="1"/>
</dbReference>
<evidence type="ECO:0000256" key="1">
    <source>
        <dbReference type="SAM" id="SignalP"/>
    </source>
</evidence>
<evidence type="ECO:0000313" key="2">
    <source>
        <dbReference type="EMBL" id="AKJ27594.1"/>
    </source>
</evidence>
<dbReference type="EMBL" id="CP011371">
    <property type="protein sequence ID" value="AKJ27594.1"/>
    <property type="molecule type" value="Genomic_DNA"/>
</dbReference>
<feature type="chain" id="PRO_5005183894" description="Cytochrome c domain-containing protein" evidence="1">
    <location>
        <begin position="30"/>
        <end position="159"/>
    </location>
</feature>
<evidence type="ECO:0000313" key="3">
    <source>
        <dbReference type="Proteomes" id="UP000035352"/>
    </source>
</evidence>
<proteinExistence type="predicted"/>
<reference evidence="2 3" key="1">
    <citation type="submission" date="2015-05" db="EMBL/GenBank/DDBJ databases">
        <authorList>
            <person name="Tang B."/>
            <person name="Yu Y."/>
        </authorList>
    </citation>
    <scope>NUCLEOTIDE SEQUENCE [LARGE SCALE GENOMIC DNA]</scope>
    <source>
        <strain evidence="2 3">DSM 7029</strain>
    </source>
</reference>
<name>A0A0G3BDV0_9BURK</name>
<dbReference type="SUPFAM" id="SSF46626">
    <property type="entry name" value="Cytochrome c"/>
    <property type="match status" value="1"/>
</dbReference>
<accession>A0A0G3BDV0</accession>
<sequence>MTRPSRLRERRRPVLGGLLALGLYAPVQASEPGGLVNQGAALFHGLSPLQGRIAGHSGWLPPATLVCANCHAAPAGRSFEPGRAARPLGRTELLQPRVRRTGPPSSYTEQSLCEALRAGIDPAHVTLQRAMPRYQLSAVECRALWAFLTRPGVSVNTLP</sequence>
<dbReference type="GO" id="GO:0009055">
    <property type="term" value="F:electron transfer activity"/>
    <property type="evidence" value="ECO:0007669"/>
    <property type="project" value="InterPro"/>
</dbReference>
<protein>
    <recommendedName>
        <fullName evidence="4">Cytochrome c domain-containing protein</fullName>
    </recommendedName>
</protein>
<keyword evidence="1" id="KW-0732">Signal</keyword>
<gene>
    <name evidence="2" type="ORF">AAW51_0903</name>
</gene>
<dbReference type="KEGG" id="pbh:AAW51_0903"/>
<dbReference type="Proteomes" id="UP000035352">
    <property type="component" value="Chromosome"/>
</dbReference>
<keyword evidence="3" id="KW-1185">Reference proteome</keyword>
<dbReference type="PATRIC" id="fig|413882.6.peg.958"/>
<feature type="signal peptide" evidence="1">
    <location>
        <begin position="1"/>
        <end position="29"/>
    </location>
</feature>
<dbReference type="InterPro" id="IPR036909">
    <property type="entry name" value="Cyt_c-like_dom_sf"/>
</dbReference>
<dbReference type="RefSeq" id="WP_053013343.1">
    <property type="nucleotide sequence ID" value="NZ_CP011371.1"/>
</dbReference>
<dbReference type="AlphaFoldDB" id="A0A0G3BDV0"/>